<evidence type="ECO:0000256" key="1">
    <source>
        <dbReference type="SAM" id="SignalP"/>
    </source>
</evidence>
<keyword evidence="4" id="KW-1185">Reference proteome</keyword>
<organism evidence="3 4">
    <name type="scientific">Christiangramia antarctica</name>
    <dbReference type="NCBI Taxonomy" id="2058158"/>
    <lineage>
        <taxon>Bacteria</taxon>
        <taxon>Pseudomonadati</taxon>
        <taxon>Bacteroidota</taxon>
        <taxon>Flavobacteriia</taxon>
        <taxon>Flavobacteriales</taxon>
        <taxon>Flavobacteriaceae</taxon>
        <taxon>Christiangramia</taxon>
    </lineage>
</organism>
<feature type="chain" id="PRO_5046755267" evidence="1">
    <location>
        <begin position="21"/>
        <end position="267"/>
    </location>
</feature>
<evidence type="ECO:0000313" key="3">
    <source>
        <dbReference type="EMBL" id="MFD2834505.1"/>
    </source>
</evidence>
<name>A0ABW5X8H0_9FLAO</name>
<feature type="domain" description="Sulfatase-modifying factor enzyme-like" evidence="2">
    <location>
        <begin position="42"/>
        <end position="251"/>
    </location>
</feature>
<dbReference type="Gene3D" id="3.90.1580.10">
    <property type="entry name" value="paralog of FGE (formylglycine-generating enzyme)"/>
    <property type="match status" value="1"/>
</dbReference>
<dbReference type="InterPro" id="IPR016187">
    <property type="entry name" value="CTDL_fold"/>
</dbReference>
<evidence type="ECO:0000259" key="2">
    <source>
        <dbReference type="Pfam" id="PF03781"/>
    </source>
</evidence>
<dbReference type="EMBL" id="JBHUOJ010000032">
    <property type="protein sequence ID" value="MFD2834505.1"/>
    <property type="molecule type" value="Genomic_DNA"/>
</dbReference>
<dbReference type="Proteomes" id="UP001597438">
    <property type="component" value="Unassembled WGS sequence"/>
</dbReference>
<sequence length="267" mass="30887">MFFKLIIGCTILFGSLLSNAQVEKMAVIEGGEYIPLYGRDSARIKVDEFAMDIYPVTNGEYLKFIKKNPEWQRSKIKALFADGNYLRHWKNDLELGKKELVEGPVTNVSWFAAKKYCECQGKRLPTLDEWEYVAMADETLPDARIKDTYNEFILGWYEKPQSFNQEVGSTFRNYWGVYDMHGMVWEWTLDFNSVLITGESRRDVDKDTNLFCGSAAIGSSDLMNYAAFMRYAFRGSIKGNFAIRNLGFRCAQDIEPFRKNKLANENF</sequence>
<dbReference type="SUPFAM" id="SSF56436">
    <property type="entry name" value="C-type lectin-like"/>
    <property type="match status" value="1"/>
</dbReference>
<comment type="caution">
    <text evidence="3">The sequence shown here is derived from an EMBL/GenBank/DDBJ whole genome shotgun (WGS) entry which is preliminary data.</text>
</comment>
<dbReference type="PANTHER" id="PTHR23150:SF19">
    <property type="entry name" value="FORMYLGLYCINE-GENERATING ENZYME"/>
    <property type="match status" value="1"/>
</dbReference>
<accession>A0ABW5X8H0</accession>
<dbReference type="InterPro" id="IPR051043">
    <property type="entry name" value="Sulfatase_Mod_Factor_Kinase"/>
</dbReference>
<protein>
    <submittedName>
        <fullName evidence="3">Formylglycine-generating enzyme family protein</fullName>
    </submittedName>
</protein>
<dbReference type="InterPro" id="IPR005532">
    <property type="entry name" value="SUMF_dom"/>
</dbReference>
<dbReference type="RefSeq" id="WP_251738871.1">
    <property type="nucleotide sequence ID" value="NZ_JBHUOJ010000032.1"/>
</dbReference>
<dbReference type="PANTHER" id="PTHR23150">
    <property type="entry name" value="SULFATASE MODIFYING FACTOR 1, 2"/>
    <property type="match status" value="1"/>
</dbReference>
<proteinExistence type="predicted"/>
<keyword evidence="1" id="KW-0732">Signal</keyword>
<evidence type="ECO:0000313" key="4">
    <source>
        <dbReference type="Proteomes" id="UP001597438"/>
    </source>
</evidence>
<reference evidence="4" key="1">
    <citation type="journal article" date="2019" name="Int. J. Syst. Evol. Microbiol.">
        <title>The Global Catalogue of Microorganisms (GCM) 10K type strain sequencing project: providing services to taxonomists for standard genome sequencing and annotation.</title>
        <authorList>
            <consortium name="The Broad Institute Genomics Platform"/>
            <consortium name="The Broad Institute Genome Sequencing Center for Infectious Disease"/>
            <person name="Wu L."/>
            <person name="Ma J."/>
        </authorList>
    </citation>
    <scope>NUCLEOTIDE SEQUENCE [LARGE SCALE GENOMIC DNA]</scope>
    <source>
        <strain evidence="4">KCTC 52925</strain>
    </source>
</reference>
<feature type="signal peptide" evidence="1">
    <location>
        <begin position="1"/>
        <end position="20"/>
    </location>
</feature>
<gene>
    <name evidence="3" type="ORF">ACFSYS_14530</name>
</gene>
<dbReference type="InterPro" id="IPR042095">
    <property type="entry name" value="SUMF_sf"/>
</dbReference>
<dbReference type="Pfam" id="PF03781">
    <property type="entry name" value="FGE-sulfatase"/>
    <property type="match status" value="1"/>
</dbReference>